<gene>
    <name evidence="1" type="ORF">SPELUC_LOCUS1457</name>
</gene>
<protein>
    <submittedName>
        <fullName evidence="1">7696_t:CDS:1</fullName>
    </submittedName>
</protein>
<name>A0ACA9KCF4_9GLOM</name>
<reference evidence="1" key="1">
    <citation type="submission" date="2021-06" db="EMBL/GenBank/DDBJ databases">
        <authorList>
            <person name="Kallberg Y."/>
            <person name="Tangrot J."/>
            <person name="Rosling A."/>
        </authorList>
    </citation>
    <scope>NUCLEOTIDE SEQUENCE</scope>
    <source>
        <strain evidence="1">28 12/20/2015</strain>
    </source>
</reference>
<sequence length="199" mass="22805">MCAAALGFIFHVRPAHILDTGYQYSGLTRILPTEETVNVAQLIQQLSHSHLYKYESQMIPLTGFSVEAWDHEYPPPNTDIMEWSPQDLNVHHGGKFVYVGMHYEKEHLPVTSINFLIQDYAGPHMPAHWEASDVDINSGVGGKYIYLIWRTGEVEKQPIFKIIFIESKRKSPPYYKGWNVIYKDLCAGAGGSYIYAYYK</sequence>
<organism evidence="1 2">
    <name type="scientific">Cetraspora pellucida</name>
    <dbReference type="NCBI Taxonomy" id="1433469"/>
    <lineage>
        <taxon>Eukaryota</taxon>
        <taxon>Fungi</taxon>
        <taxon>Fungi incertae sedis</taxon>
        <taxon>Mucoromycota</taxon>
        <taxon>Glomeromycotina</taxon>
        <taxon>Glomeromycetes</taxon>
        <taxon>Diversisporales</taxon>
        <taxon>Gigasporaceae</taxon>
        <taxon>Cetraspora</taxon>
    </lineage>
</organism>
<keyword evidence="2" id="KW-1185">Reference proteome</keyword>
<dbReference type="Proteomes" id="UP000789366">
    <property type="component" value="Unassembled WGS sequence"/>
</dbReference>
<dbReference type="EMBL" id="CAJVPW010000781">
    <property type="protein sequence ID" value="CAG8465637.1"/>
    <property type="molecule type" value="Genomic_DNA"/>
</dbReference>
<accession>A0ACA9KCF4</accession>
<proteinExistence type="predicted"/>
<evidence type="ECO:0000313" key="2">
    <source>
        <dbReference type="Proteomes" id="UP000789366"/>
    </source>
</evidence>
<comment type="caution">
    <text evidence="1">The sequence shown here is derived from an EMBL/GenBank/DDBJ whole genome shotgun (WGS) entry which is preliminary data.</text>
</comment>
<evidence type="ECO:0000313" key="1">
    <source>
        <dbReference type="EMBL" id="CAG8465637.1"/>
    </source>
</evidence>